<dbReference type="Proteomes" id="UP000007519">
    <property type="component" value="Chromosome"/>
</dbReference>
<comment type="catalytic activity">
    <reaction evidence="1">
        <text>Release of any N-terminal amino acid, including proline, that is linked to proline, even from a dipeptide or tripeptide.</text>
        <dbReference type="EC" id="3.4.11.9"/>
    </reaction>
</comment>
<dbReference type="Gene3D" id="3.90.230.10">
    <property type="entry name" value="Creatinase/methionine aminopeptidase superfamily"/>
    <property type="match status" value="1"/>
</dbReference>
<keyword evidence="7 12" id="KW-0378">Hydrolase</keyword>
<evidence type="ECO:0000259" key="11">
    <source>
        <dbReference type="SMART" id="SM01011"/>
    </source>
</evidence>
<dbReference type="GO" id="GO:0070006">
    <property type="term" value="F:metalloaminopeptidase activity"/>
    <property type="evidence" value="ECO:0007669"/>
    <property type="project" value="InterPro"/>
</dbReference>
<dbReference type="InterPro" id="IPR029149">
    <property type="entry name" value="Creatin/AminoP/Spt16_N"/>
</dbReference>
<dbReference type="InterPro" id="IPR052433">
    <property type="entry name" value="X-Pro_dipept-like"/>
</dbReference>
<dbReference type="InterPro" id="IPR036005">
    <property type="entry name" value="Creatinase/aminopeptidase-like"/>
</dbReference>
<evidence type="ECO:0000256" key="8">
    <source>
        <dbReference type="ARBA" id="ARBA00023049"/>
    </source>
</evidence>
<accession>H6L680</accession>
<dbReference type="PANTHER" id="PTHR43226:SF4">
    <property type="entry name" value="XAA-PRO AMINOPEPTIDASE 3"/>
    <property type="match status" value="1"/>
</dbReference>
<evidence type="ECO:0000256" key="1">
    <source>
        <dbReference type="ARBA" id="ARBA00001424"/>
    </source>
</evidence>
<evidence type="ECO:0000256" key="10">
    <source>
        <dbReference type="RuleBase" id="RU000590"/>
    </source>
</evidence>
<dbReference type="InterPro" id="IPR007865">
    <property type="entry name" value="Aminopep_P_N"/>
</dbReference>
<keyword evidence="12" id="KW-0031">Aminopeptidase</keyword>
<evidence type="ECO:0000256" key="6">
    <source>
        <dbReference type="ARBA" id="ARBA00022723"/>
    </source>
</evidence>
<dbReference type="SUPFAM" id="SSF53092">
    <property type="entry name" value="Creatinase/prolidase N-terminal domain"/>
    <property type="match status" value="1"/>
</dbReference>
<dbReference type="CDD" id="cd01087">
    <property type="entry name" value="Prolidase"/>
    <property type="match status" value="1"/>
</dbReference>
<comment type="similarity">
    <text evidence="3 10">Belongs to the peptidase M24B family.</text>
</comment>
<dbReference type="SMART" id="SM01011">
    <property type="entry name" value="AMP_N"/>
    <property type="match status" value="1"/>
</dbReference>
<dbReference type="EC" id="3.4.11.9" evidence="4"/>
<keyword evidence="8" id="KW-0482">Metalloprotease</keyword>
<evidence type="ECO:0000256" key="2">
    <source>
        <dbReference type="ARBA" id="ARBA00001936"/>
    </source>
</evidence>
<reference evidence="12 13" key="1">
    <citation type="journal article" date="2012" name="Stand. Genomic Sci.">
        <title>Complete genome sequencing and analysis of Saprospira grandis str. Lewin, a predatory marine bacterium.</title>
        <authorList>
            <person name="Saw J.H."/>
            <person name="Yuryev A."/>
            <person name="Kanbe M."/>
            <person name="Hou S."/>
            <person name="Young A.G."/>
            <person name="Aizawa S."/>
            <person name="Alam M."/>
        </authorList>
    </citation>
    <scope>NUCLEOTIDE SEQUENCE [LARGE SCALE GENOMIC DNA]</scope>
    <source>
        <strain evidence="12 13">Lewin</strain>
    </source>
</reference>
<dbReference type="eggNOG" id="COG0006">
    <property type="taxonomic scope" value="Bacteria"/>
</dbReference>
<evidence type="ECO:0000256" key="7">
    <source>
        <dbReference type="ARBA" id="ARBA00022801"/>
    </source>
</evidence>
<dbReference type="Gene3D" id="3.40.350.10">
    <property type="entry name" value="Creatinase/prolidase N-terminal domain"/>
    <property type="match status" value="1"/>
</dbReference>
<keyword evidence="5" id="KW-0645">Protease</keyword>
<keyword evidence="6 10" id="KW-0479">Metal-binding</keyword>
<evidence type="ECO:0000256" key="3">
    <source>
        <dbReference type="ARBA" id="ARBA00008766"/>
    </source>
</evidence>
<dbReference type="InterPro" id="IPR001131">
    <property type="entry name" value="Peptidase_M24B_aminopep-P_CS"/>
</dbReference>
<dbReference type="GO" id="GO:0006508">
    <property type="term" value="P:proteolysis"/>
    <property type="evidence" value="ECO:0007669"/>
    <property type="project" value="UniProtKB-KW"/>
</dbReference>
<feature type="domain" description="Aminopeptidase P N-terminal" evidence="11">
    <location>
        <begin position="42"/>
        <end position="179"/>
    </location>
</feature>
<sequence>MEAPKISKKNLKGGLIWSFKRKKLAFGIAFLKHIMMKRYQDIPAALFQLNRQRFMQKMKPNSIAIFHAADLLPRNGDCFFPFRQDSDLFYLSGLDQEEVVLVLYPNCPKGKAFEEVIFTKKTSEYIKIWEGYKYTKEDAAQTSGVSTVAWLDSMPAMLNEMILLADTIYVNGNENDRAASEVPNRNQRKALELKHQYSGHEFLRAQPILKELRMQKTEEEVKLMRAACEITNRAFRRVLQTTRPGLKEYEVEAEVMHEFIRSGASGHAYSPIIASGPAACILHYNDNNAILQDGDLMLMDFGAEYGNYAADLSRTIPVNGRFTERQKAVYEAVLRVKNEAQQLLRPGNNLTDYHQEVGHIMELELIGLGLLSQEEVAQQNPAMPAYKKYFMHGTSHHIGLDVHDLANRYVEFKEGMIFTCEPGIYIPEEGLGVRIEDDLLITANGVDNLMGQIPIEVEEIESLMNA</sequence>
<dbReference type="PANTHER" id="PTHR43226">
    <property type="entry name" value="XAA-PRO AMINOPEPTIDASE 3"/>
    <property type="match status" value="1"/>
</dbReference>
<keyword evidence="9" id="KW-0464">Manganese</keyword>
<evidence type="ECO:0000313" key="13">
    <source>
        <dbReference type="Proteomes" id="UP000007519"/>
    </source>
</evidence>
<dbReference type="SUPFAM" id="SSF55920">
    <property type="entry name" value="Creatinase/aminopeptidase"/>
    <property type="match status" value="1"/>
</dbReference>
<protein>
    <recommendedName>
        <fullName evidence="4">Xaa-Pro aminopeptidase</fullName>
        <ecNumber evidence="4">3.4.11.9</ecNumber>
    </recommendedName>
</protein>
<dbReference type="AlphaFoldDB" id="H6L680"/>
<name>H6L680_SAPGL</name>
<gene>
    <name evidence="12" type="primary">pepP</name>
    <name evidence="12" type="ordered locus">SGRA_0242</name>
</gene>
<keyword evidence="13" id="KW-1185">Reference proteome</keyword>
<evidence type="ECO:0000256" key="4">
    <source>
        <dbReference type="ARBA" id="ARBA00012574"/>
    </source>
</evidence>
<evidence type="ECO:0000313" key="12">
    <source>
        <dbReference type="EMBL" id="AFC22981.1"/>
    </source>
</evidence>
<dbReference type="Pfam" id="PF05195">
    <property type="entry name" value="AMP_N"/>
    <property type="match status" value="1"/>
</dbReference>
<dbReference type="PROSITE" id="PS00491">
    <property type="entry name" value="PROLINE_PEPTIDASE"/>
    <property type="match status" value="1"/>
</dbReference>
<dbReference type="HOGENOM" id="CLU_017266_1_0_10"/>
<organism evidence="12 13">
    <name type="scientific">Saprospira grandis (strain Lewin)</name>
    <dbReference type="NCBI Taxonomy" id="984262"/>
    <lineage>
        <taxon>Bacteria</taxon>
        <taxon>Pseudomonadati</taxon>
        <taxon>Bacteroidota</taxon>
        <taxon>Saprospiria</taxon>
        <taxon>Saprospirales</taxon>
        <taxon>Saprospiraceae</taxon>
        <taxon>Saprospira</taxon>
    </lineage>
</organism>
<evidence type="ECO:0000256" key="5">
    <source>
        <dbReference type="ARBA" id="ARBA00022670"/>
    </source>
</evidence>
<proteinExistence type="inferred from homology"/>
<dbReference type="GO" id="GO:0030145">
    <property type="term" value="F:manganese ion binding"/>
    <property type="evidence" value="ECO:0007669"/>
    <property type="project" value="InterPro"/>
</dbReference>
<dbReference type="Pfam" id="PF00557">
    <property type="entry name" value="Peptidase_M24"/>
    <property type="match status" value="1"/>
</dbReference>
<dbReference type="EMBL" id="CP002831">
    <property type="protein sequence ID" value="AFC22981.1"/>
    <property type="molecule type" value="Genomic_DNA"/>
</dbReference>
<evidence type="ECO:0000256" key="9">
    <source>
        <dbReference type="ARBA" id="ARBA00023211"/>
    </source>
</evidence>
<dbReference type="KEGG" id="sgn:SGRA_0242"/>
<comment type="cofactor">
    <cofactor evidence="2">
        <name>Mn(2+)</name>
        <dbReference type="ChEBI" id="CHEBI:29035"/>
    </cofactor>
</comment>
<dbReference type="InterPro" id="IPR000994">
    <property type="entry name" value="Pept_M24"/>
</dbReference>
<dbReference type="STRING" id="984262.SGRA_0242"/>